<name>A0ACC0WUC3_9STRA</name>
<comment type="caution">
    <text evidence="1">The sequence shown here is derived from an EMBL/GenBank/DDBJ whole genome shotgun (WGS) entry which is preliminary data.</text>
</comment>
<evidence type="ECO:0000313" key="1">
    <source>
        <dbReference type="EMBL" id="KAI9921468.1"/>
    </source>
</evidence>
<keyword evidence="2" id="KW-1185">Reference proteome</keyword>
<accession>A0ACC0WUC3</accession>
<evidence type="ECO:0000313" key="2">
    <source>
        <dbReference type="Proteomes" id="UP001163321"/>
    </source>
</evidence>
<dbReference type="EMBL" id="CM047580">
    <property type="protein sequence ID" value="KAI9921468.1"/>
    <property type="molecule type" value="Genomic_DNA"/>
</dbReference>
<organism evidence="1 2">
    <name type="scientific">Peronosclerospora sorghi</name>
    <dbReference type="NCBI Taxonomy" id="230839"/>
    <lineage>
        <taxon>Eukaryota</taxon>
        <taxon>Sar</taxon>
        <taxon>Stramenopiles</taxon>
        <taxon>Oomycota</taxon>
        <taxon>Peronosporomycetes</taxon>
        <taxon>Peronosporales</taxon>
        <taxon>Peronosporaceae</taxon>
        <taxon>Peronosclerospora</taxon>
    </lineage>
</organism>
<sequence length="117" mass="13760">MIPVSKLKRPRLMIGYKIPTPIQLISTVVLEAHPNIYGLPWDVPDALPKTHILRMRKRQLFRRIKATMIFLILVEKLHEQVNAANDIQRREADTSTNRLHITNLLWKIFRISPTNYI</sequence>
<proteinExistence type="predicted"/>
<dbReference type="Proteomes" id="UP001163321">
    <property type="component" value="Chromosome 1"/>
</dbReference>
<gene>
    <name evidence="1" type="ORF">PsorP6_001308</name>
</gene>
<reference evidence="1 2" key="1">
    <citation type="journal article" date="2022" name="bioRxiv">
        <title>The genome of the oomycete Peronosclerospora sorghi, a cosmopolitan pathogen of maize and sorghum, is inflated with dispersed pseudogenes.</title>
        <authorList>
            <person name="Fletcher K."/>
            <person name="Martin F."/>
            <person name="Isakeit T."/>
            <person name="Cavanaugh K."/>
            <person name="Magill C."/>
            <person name="Michelmore R."/>
        </authorList>
    </citation>
    <scope>NUCLEOTIDE SEQUENCE [LARGE SCALE GENOMIC DNA]</scope>
    <source>
        <strain evidence="1">P6</strain>
    </source>
</reference>
<protein>
    <submittedName>
        <fullName evidence="1">Uncharacterized protein</fullName>
    </submittedName>
</protein>